<feature type="region of interest" description="Disordered" evidence="1">
    <location>
        <begin position="14"/>
        <end position="90"/>
    </location>
</feature>
<reference evidence="2 3" key="1">
    <citation type="submission" date="2018-03" db="EMBL/GenBank/DDBJ databases">
        <title>Draft Genome Sequences of the Obligatory Marine Myxobacteria Enhygromyxa salina SWB005.</title>
        <authorList>
            <person name="Poehlein A."/>
            <person name="Moghaddam J.A."/>
            <person name="Harms H."/>
            <person name="Alanjari M."/>
            <person name="Koenig G.M."/>
            <person name="Daniel R."/>
            <person name="Schaeberle T.F."/>
        </authorList>
    </citation>
    <scope>NUCLEOTIDE SEQUENCE [LARGE SCALE GENOMIC DNA]</scope>
    <source>
        <strain evidence="2 3">SWB005</strain>
    </source>
</reference>
<keyword evidence="3" id="KW-1185">Reference proteome</keyword>
<comment type="caution">
    <text evidence="2">The sequence shown here is derived from an EMBL/GenBank/DDBJ whole genome shotgun (WGS) entry which is preliminary data.</text>
</comment>
<dbReference type="OrthoDB" id="5381597at2"/>
<organism evidence="2 3">
    <name type="scientific">Enhygromyxa salina</name>
    <dbReference type="NCBI Taxonomy" id="215803"/>
    <lineage>
        <taxon>Bacteria</taxon>
        <taxon>Pseudomonadati</taxon>
        <taxon>Myxococcota</taxon>
        <taxon>Polyangia</taxon>
        <taxon>Nannocystales</taxon>
        <taxon>Nannocystaceae</taxon>
        <taxon>Enhygromyxa</taxon>
    </lineage>
</organism>
<dbReference type="RefSeq" id="WP_106394379.1">
    <property type="nucleotide sequence ID" value="NZ_PVNK01000224.1"/>
</dbReference>
<evidence type="ECO:0000313" key="3">
    <source>
        <dbReference type="Proteomes" id="UP000237968"/>
    </source>
</evidence>
<evidence type="ECO:0000313" key="2">
    <source>
        <dbReference type="EMBL" id="PRP92104.1"/>
    </source>
</evidence>
<dbReference type="NCBIfam" id="NF040596">
    <property type="entry name" value="MXAN_2562_fam"/>
    <property type="match status" value="1"/>
</dbReference>
<sequence length="346" mass="37692">MSAALFASFVWAFAAPPTPPDDSGDEAEVVDADAEDAPDNAEDAPDNAEDAPDNAEDTPDNAEDAPEDAPAAEDELPLDERYDPILPYGEAGDERELEYADEADELGEAEFQGRVASPQRFAIEVKFGPYLPEVDTRYTGTGFGPYATIYGETDELGLTTGKPRKGLFSVLSFEWQFYNIGGPLSLGTTVGLFRDKADALVAEDVPEGESLRASADKTWFNVVPVTVLLGYRFELLADRFRVPLVPYARGGVAYGFWWERKGGKLSTNSAGKKSHGGSFGWQVNLGLMLRLDFIDPATAIDLDRLTGINHTYVFGEWQFSHLDGFGSDSMMSVGDDTFLVGLAFEF</sequence>
<dbReference type="Proteomes" id="UP000237968">
    <property type="component" value="Unassembled WGS sequence"/>
</dbReference>
<proteinExistence type="predicted"/>
<dbReference type="EMBL" id="PVNK01000224">
    <property type="protein sequence ID" value="PRP92104.1"/>
    <property type="molecule type" value="Genomic_DNA"/>
</dbReference>
<name>A0A2S9XGV0_9BACT</name>
<dbReference type="AlphaFoldDB" id="A0A2S9XGV0"/>
<accession>A0A2S9XGV0</accession>
<protein>
    <submittedName>
        <fullName evidence="2">Uncharacterized protein</fullName>
    </submittedName>
</protein>
<feature type="compositionally biased region" description="Acidic residues" evidence="1">
    <location>
        <begin position="22"/>
        <end position="77"/>
    </location>
</feature>
<evidence type="ECO:0000256" key="1">
    <source>
        <dbReference type="SAM" id="MobiDB-lite"/>
    </source>
</evidence>
<gene>
    <name evidence="2" type="ORF">ENSA5_51440</name>
</gene>